<dbReference type="GO" id="GO:0006900">
    <property type="term" value="P:vesicle budding from membrane"/>
    <property type="evidence" value="ECO:0007669"/>
    <property type="project" value="TreeGrafter"/>
</dbReference>
<dbReference type="GO" id="GO:0032511">
    <property type="term" value="P:late endosome to vacuole transport via multivesicular body sorting pathway"/>
    <property type="evidence" value="ECO:0007669"/>
    <property type="project" value="TreeGrafter"/>
</dbReference>
<feature type="region of interest" description="Disordered" evidence="7">
    <location>
        <begin position="190"/>
        <end position="211"/>
    </location>
</feature>
<protein>
    <recommendedName>
        <fullName evidence="4">Vacuolar-sorting protein SNF7</fullName>
    </recommendedName>
    <alternativeName>
        <fullName evidence="5">Vacuolar protein-sorting-associated protein 32</fullName>
    </alternativeName>
</protein>
<keyword evidence="9" id="KW-1185">Reference proteome</keyword>
<comment type="similarity">
    <text evidence="2">Belongs to the SNF7 family.</text>
</comment>
<reference evidence="8 9" key="1">
    <citation type="submission" date="2017-10" db="EMBL/GenBank/DDBJ databases">
        <title>Comparative genomics in systemic dimorphic fungi from Ajellomycetaceae.</title>
        <authorList>
            <person name="Munoz J.F."/>
            <person name="Mcewen J.G."/>
            <person name="Clay O.K."/>
            <person name="Cuomo C.A."/>
        </authorList>
    </citation>
    <scope>NUCLEOTIDE SEQUENCE [LARGE SCALE GENOMIC DNA]</scope>
    <source>
        <strain evidence="8 9">UAMH130</strain>
    </source>
</reference>
<comment type="subcellular location">
    <subcellularLocation>
        <location evidence="1">Endosome</location>
    </subcellularLocation>
</comment>
<evidence type="ECO:0000256" key="1">
    <source>
        <dbReference type="ARBA" id="ARBA00004177"/>
    </source>
</evidence>
<dbReference type="GO" id="GO:0005771">
    <property type="term" value="C:multivesicular body"/>
    <property type="evidence" value="ECO:0007669"/>
    <property type="project" value="TreeGrafter"/>
</dbReference>
<proteinExistence type="inferred from homology"/>
<evidence type="ECO:0000256" key="4">
    <source>
        <dbReference type="ARBA" id="ARBA00040017"/>
    </source>
</evidence>
<dbReference type="InterPro" id="IPR005024">
    <property type="entry name" value="Snf7_fam"/>
</dbReference>
<dbReference type="OrthoDB" id="5592979at2759"/>
<dbReference type="STRING" id="2060905.A0A2B7WM10"/>
<dbReference type="PANTHER" id="PTHR22761:SF10">
    <property type="entry name" value="GH13992P"/>
    <property type="match status" value="1"/>
</dbReference>
<evidence type="ECO:0000256" key="2">
    <source>
        <dbReference type="ARBA" id="ARBA00006190"/>
    </source>
</evidence>
<keyword evidence="3" id="KW-0967">Endosome</keyword>
<sequence length="222" mass="24920">MWSSWFGGQSSQQQRKDVAKNAILSLRQQLDMLQKREKHLHNQIEEQDGIARKHVATNKNAAKSALRRKKGYAQALENTAAQIFQLEQQIYSLEAANINQETLNAMKNAGDAMKQIHKGLTIEKVDDIMDHLREQQELGQEIVTAITNASGPIDDAELEEELDSLAQEKIDEQLLKSGPVPIVDRLDTLPAAANGPLKGKERATEIDDEEEELEKLRAEMAM</sequence>
<evidence type="ECO:0000313" key="8">
    <source>
        <dbReference type="EMBL" id="PGG97694.1"/>
    </source>
</evidence>
<dbReference type="Gene3D" id="1.10.287.1060">
    <property type="entry name" value="ESAT-6-like"/>
    <property type="match status" value="1"/>
</dbReference>
<evidence type="ECO:0000256" key="5">
    <source>
        <dbReference type="ARBA" id="ARBA00042586"/>
    </source>
</evidence>
<dbReference type="GO" id="GO:0000815">
    <property type="term" value="C:ESCRT III complex"/>
    <property type="evidence" value="ECO:0007669"/>
    <property type="project" value="TreeGrafter"/>
</dbReference>
<evidence type="ECO:0000256" key="6">
    <source>
        <dbReference type="SAM" id="Coils"/>
    </source>
</evidence>
<dbReference type="Proteomes" id="UP000224080">
    <property type="component" value="Unassembled WGS sequence"/>
</dbReference>
<dbReference type="GO" id="GO:0009898">
    <property type="term" value="C:cytoplasmic side of plasma membrane"/>
    <property type="evidence" value="ECO:0007669"/>
    <property type="project" value="TreeGrafter"/>
</dbReference>
<dbReference type="PANTHER" id="PTHR22761">
    <property type="entry name" value="CHARGED MULTIVESICULAR BODY PROTEIN"/>
    <property type="match status" value="1"/>
</dbReference>
<evidence type="ECO:0000313" key="9">
    <source>
        <dbReference type="Proteomes" id="UP000224080"/>
    </source>
</evidence>
<feature type="coiled-coil region" evidence="6">
    <location>
        <begin position="16"/>
        <end position="43"/>
    </location>
</feature>
<dbReference type="EMBL" id="PDNC01000137">
    <property type="protein sequence ID" value="PGG97694.1"/>
    <property type="molecule type" value="Genomic_DNA"/>
</dbReference>
<dbReference type="AlphaFoldDB" id="A0A2B7WM10"/>
<evidence type="ECO:0000256" key="3">
    <source>
        <dbReference type="ARBA" id="ARBA00022753"/>
    </source>
</evidence>
<keyword evidence="6" id="KW-0175">Coiled coil</keyword>
<comment type="caution">
    <text evidence="8">The sequence shown here is derived from an EMBL/GenBank/DDBJ whole genome shotgun (WGS) entry which is preliminary data.</text>
</comment>
<accession>A0A2B7WM10</accession>
<dbReference type="Pfam" id="PF03357">
    <property type="entry name" value="Snf7"/>
    <property type="match status" value="1"/>
</dbReference>
<organism evidence="8 9">
    <name type="scientific">Blastomyces parvus</name>
    <dbReference type="NCBI Taxonomy" id="2060905"/>
    <lineage>
        <taxon>Eukaryota</taxon>
        <taxon>Fungi</taxon>
        <taxon>Dikarya</taxon>
        <taxon>Ascomycota</taxon>
        <taxon>Pezizomycotina</taxon>
        <taxon>Eurotiomycetes</taxon>
        <taxon>Eurotiomycetidae</taxon>
        <taxon>Onygenales</taxon>
        <taxon>Ajellomycetaceae</taxon>
        <taxon>Blastomyces</taxon>
    </lineage>
</organism>
<evidence type="ECO:0000256" key="7">
    <source>
        <dbReference type="SAM" id="MobiDB-lite"/>
    </source>
</evidence>
<name>A0A2B7WM10_9EURO</name>
<gene>
    <name evidence="8" type="ORF">GX51_07205</name>
</gene>